<accession>A0ABV6V0B3</accession>
<dbReference type="InterPro" id="IPR023809">
    <property type="entry name" value="Thiopep_bacteriocin_synth_dom"/>
</dbReference>
<dbReference type="Proteomes" id="UP001592528">
    <property type="component" value="Unassembled WGS sequence"/>
</dbReference>
<dbReference type="EMBL" id="JBHEZZ010000039">
    <property type="protein sequence ID" value="MFC1407163.1"/>
    <property type="molecule type" value="Genomic_DNA"/>
</dbReference>
<comment type="caution">
    <text evidence="3">The sequence shown here is derived from an EMBL/GenBank/DDBJ whole genome shotgun (WGS) entry which is preliminary data.</text>
</comment>
<dbReference type="InterPro" id="IPR006827">
    <property type="entry name" value="Lant_deHydtase_N"/>
</dbReference>
<feature type="domain" description="Thiopeptide-type bacteriocin biosynthesis" evidence="2">
    <location>
        <begin position="758"/>
        <end position="1003"/>
    </location>
</feature>
<evidence type="ECO:0000313" key="4">
    <source>
        <dbReference type="Proteomes" id="UP001592528"/>
    </source>
</evidence>
<dbReference type="Pfam" id="PF14028">
    <property type="entry name" value="Lant_dehydr_C"/>
    <property type="match status" value="1"/>
</dbReference>
<evidence type="ECO:0000313" key="3">
    <source>
        <dbReference type="EMBL" id="MFC1407163.1"/>
    </source>
</evidence>
<reference evidence="3 4" key="1">
    <citation type="submission" date="2024-09" db="EMBL/GenBank/DDBJ databases">
        <authorList>
            <person name="Lee S.D."/>
        </authorList>
    </citation>
    <scope>NUCLEOTIDE SEQUENCE [LARGE SCALE GENOMIC DNA]</scope>
    <source>
        <strain evidence="3 4">N1-5</strain>
    </source>
</reference>
<dbReference type="Pfam" id="PF04738">
    <property type="entry name" value="Lant_dehydr_N"/>
    <property type="match status" value="1"/>
</dbReference>
<sequence>MYRTLNAGLIRAVAKPSSTELPPRPAEKGDTLDTARWRGWITDVQRDAVLMESIAVASPQLHGRLVEIGSGREVRPKQVRRAALALHRYGLRREHRATPFGLFAGVAALGPAGVGTELCWQDDHRPRARVDAAWLDQVVAALESSTELLDRLSLVAEPSLFVRDDRLILPCRPGSEVAGTAPGEVSVRHARPVQLVTELASTPVPFNVLVARVAQLCGGVPVETVRNLVQQLVTTGFLHTGLRAAATDTEPLLTLVRQLSKVRAQDTDQSAVFHDLYLLHSLLLRHDRAPAHRRADLRHQATGLMIRHCAVADPPLSVDLRLDCTLALPGVVVRTAETAADVLARVTPFPQGSRSWVDYHLRFLERYGSGAVVPLLELTAPDTGIGLPAGYRGSALPRAAAGLSDRHRLLLWLAQSAALEQQREIELTDALLRALDGRVPGSSYTDLPSLDMRFRLEAATVAALDTGDFRLVVNGIAPCAGATAGRFLDLLPATQHVQFASALASAPSLVKGARRVQVSSPPLKARTGNVARVPPVLTDVVSVGESSAPGGLRLRELGVAGDAQRLYLVHLNSGQVIEPAMLSAVDLRDHTHPLARFLTELPRARTAAFGPFAWGAADQLPFVPRVRHGRAILSPATWRISASELAPAAASPEAWRASLNGWRHRAHAPVLVEAGSGDRTLHLDLSDPAEADLLRAELNRSGHVPVREAAPAKAAGWLDGRAHEITLALGSTQPPLIHRARVIGADRPTRRMPGSGSWAFLKLYSHPERFEDLLTTHLPRLWGSNDSTPAWWFIRYRDPQPHLRLRIAAGTPHGFANLIIAVGAWADDLQQRGLLSRAVWDTDHPETGRYGSGTTLDAAEAVFAADSAAAVQQLLVTETNGLAPSAVVGASLVNLAIDFLGDTAAAMAWFRDHVRTTDAPHSERSVRDQALHLADPKRGTDHIRHLGGGQELLDAWTSRATALATYRMRLVESATLRTSTVLPSLLHMHHMRTTGPDEQAEHASLLHGRAAALSWISRQDHPS</sequence>
<organism evidence="3 4">
    <name type="scientific">Streptacidiphilus cavernicola</name>
    <dbReference type="NCBI Taxonomy" id="3342716"/>
    <lineage>
        <taxon>Bacteria</taxon>
        <taxon>Bacillati</taxon>
        <taxon>Actinomycetota</taxon>
        <taxon>Actinomycetes</taxon>
        <taxon>Kitasatosporales</taxon>
        <taxon>Streptomycetaceae</taxon>
        <taxon>Streptacidiphilus</taxon>
    </lineage>
</organism>
<evidence type="ECO:0000259" key="1">
    <source>
        <dbReference type="Pfam" id="PF04738"/>
    </source>
</evidence>
<feature type="domain" description="Lantibiotic dehydratase N-terminal" evidence="1">
    <location>
        <begin position="47"/>
        <end position="694"/>
    </location>
</feature>
<proteinExistence type="predicted"/>
<evidence type="ECO:0000259" key="2">
    <source>
        <dbReference type="Pfam" id="PF14028"/>
    </source>
</evidence>
<protein>
    <submittedName>
        <fullName evidence="3">Lantibiotic dehydratase</fullName>
    </submittedName>
</protein>
<keyword evidence="4" id="KW-1185">Reference proteome</keyword>
<dbReference type="RefSeq" id="WP_051726601.1">
    <property type="nucleotide sequence ID" value="NZ_JBHEZZ010000039.1"/>
</dbReference>
<dbReference type="NCBIfam" id="TIGR03891">
    <property type="entry name" value="thiopep_ocin"/>
    <property type="match status" value="1"/>
</dbReference>
<name>A0ABV6V0B3_9ACTN</name>
<gene>
    <name evidence="3" type="ORF">ACEZDJ_38355</name>
</gene>